<gene>
    <name evidence="5" type="ORF">BBD42_00260</name>
</gene>
<dbReference type="InterPro" id="IPR004843">
    <property type="entry name" value="Calcineurin-like_PHP"/>
</dbReference>
<dbReference type="PANTHER" id="PTHR11575">
    <property type="entry name" value="5'-NUCLEOTIDASE-RELATED"/>
    <property type="match status" value="1"/>
</dbReference>
<dbReference type="InterPro" id="IPR036907">
    <property type="entry name" value="5'-Nucleotdase_C_sf"/>
</dbReference>
<dbReference type="GO" id="GO:0000166">
    <property type="term" value="F:nucleotide binding"/>
    <property type="evidence" value="ECO:0007669"/>
    <property type="project" value="UniProtKB-KW"/>
</dbReference>
<dbReference type="GO" id="GO:0046872">
    <property type="term" value="F:metal ion binding"/>
    <property type="evidence" value="ECO:0007669"/>
    <property type="project" value="InterPro"/>
</dbReference>
<reference evidence="5" key="1">
    <citation type="submission" date="2016-08" db="EMBL/GenBank/DDBJ databases">
        <title>Complete Genome Seqeunce of Paenibacillus sp. BIHB 4019 from tea rhizoplane.</title>
        <authorList>
            <person name="Thakur R."/>
            <person name="Swarnkar M.K."/>
            <person name="Gulati A."/>
        </authorList>
    </citation>
    <scope>NUCLEOTIDE SEQUENCE [LARGE SCALE GENOMIC DNA]</scope>
    <source>
        <strain evidence="5">BIHB4019</strain>
    </source>
</reference>
<proteinExistence type="inferred from homology"/>
<dbReference type="Gene3D" id="3.90.780.10">
    <property type="entry name" value="5'-Nucleotidase, C-terminal domain"/>
    <property type="match status" value="1"/>
</dbReference>
<accession>A0A1B2DBJ2</accession>
<evidence type="ECO:0000259" key="4">
    <source>
        <dbReference type="Pfam" id="PF02872"/>
    </source>
</evidence>
<dbReference type="EMBL" id="CP016808">
    <property type="protein sequence ID" value="ANY65083.1"/>
    <property type="molecule type" value="Genomic_DNA"/>
</dbReference>
<dbReference type="GO" id="GO:0008253">
    <property type="term" value="F:5'-nucleotidase activity"/>
    <property type="evidence" value="ECO:0007669"/>
    <property type="project" value="TreeGrafter"/>
</dbReference>
<dbReference type="InterPro" id="IPR008334">
    <property type="entry name" value="5'-Nucleotdase_C"/>
</dbReference>
<dbReference type="SUPFAM" id="SSF55816">
    <property type="entry name" value="5'-nucleotidase (syn. UDP-sugar hydrolase), C-terminal domain"/>
    <property type="match status" value="1"/>
</dbReference>
<evidence type="ECO:0000256" key="2">
    <source>
        <dbReference type="RuleBase" id="RU362119"/>
    </source>
</evidence>
<dbReference type="SUPFAM" id="SSF56300">
    <property type="entry name" value="Metallo-dependent phosphatases"/>
    <property type="match status" value="1"/>
</dbReference>
<keyword evidence="2" id="KW-0547">Nucleotide-binding</keyword>
<evidence type="ECO:0000256" key="1">
    <source>
        <dbReference type="ARBA" id="ARBA00022729"/>
    </source>
</evidence>
<dbReference type="PRINTS" id="PR01607">
    <property type="entry name" value="APYRASEFAMLY"/>
</dbReference>
<keyword evidence="2" id="KW-0378">Hydrolase</keyword>
<dbReference type="RefSeq" id="WP_099516516.1">
    <property type="nucleotide sequence ID" value="NZ_CP016808.1"/>
</dbReference>
<sequence length="484" mass="53238">MDSKPRLEQNIVILHTNDIHSRLENAARIASYIADQRRVHGKDNLLVLDIGDHMDRMRSETEGSDGMVNVALLNEAGYDAVTIGNNEGLTYSKERLAELYGKHAEFAVLGANMLDAATNKQPLWLLPHIIVNKGHIKIGLIGVTANFTDFYVLLGWNATDPFEAIQKQVEQLREEVDLIIVLSHLGLANDERIAQELTGVDLVLGAHTHHLLEEALQVKQTSICAAGKFGEHIGRVEISLGTAAAKPQIKAACVPTAAFEEQPEAEAIIAKYKEEGLARLNRTVARIDEPLSTAIARESPLANLLAAGLKRHTAAEIAIVNTGQLLGGLQQGEVTAGQLHALCPSPINPCKMQLTGRHIKEALEQSLLPEYMDKRIKGYGFRGEVLGTLAVDGLQIIFDSERPPLDRIVKILVNGQTLMEDKWYNVASIDMFTFHIGYLSLGQGVNIDYFLPEFIRDVLAEALKEQANIVDCKLPRWNNIASTI</sequence>
<protein>
    <submittedName>
        <fullName evidence="5">Metallophosphoesterase</fullName>
    </submittedName>
</protein>
<name>A0A1B2DBJ2_9BACL</name>
<feature type="domain" description="5'-Nucleotidase C-terminal" evidence="4">
    <location>
        <begin position="293"/>
        <end position="430"/>
    </location>
</feature>
<dbReference type="PROSITE" id="PS00785">
    <property type="entry name" value="5_NUCLEOTIDASE_1"/>
    <property type="match status" value="1"/>
</dbReference>
<dbReference type="InterPro" id="IPR006146">
    <property type="entry name" value="5'-Nucleotdase_CS"/>
</dbReference>
<dbReference type="PANTHER" id="PTHR11575:SF23">
    <property type="entry name" value="5-NUCLEOTIDASE FAMILY PROTEIN"/>
    <property type="match status" value="1"/>
</dbReference>
<keyword evidence="1" id="KW-0732">Signal</keyword>
<dbReference type="Pfam" id="PF00149">
    <property type="entry name" value="Metallophos"/>
    <property type="match status" value="1"/>
</dbReference>
<dbReference type="AlphaFoldDB" id="A0A1B2DBJ2"/>
<evidence type="ECO:0000259" key="3">
    <source>
        <dbReference type="Pfam" id="PF00149"/>
    </source>
</evidence>
<dbReference type="CDD" id="cd00845">
    <property type="entry name" value="MPP_UshA_N_like"/>
    <property type="match status" value="1"/>
</dbReference>
<dbReference type="InterPro" id="IPR006179">
    <property type="entry name" value="5_nucleotidase/apyrase"/>
</dbReference>
<dbReference type="Pfam" id="PF02872">
    <property type="entry name" value="5_nucleotid_C"/>
    <property type="match status" value="1"/>
</dbReference>
<organism evidence="5">
    <name type="scientific">Paenibacillus sp. BIHB 4019</name>
    <dbReference type="NCBI Taxonomy" id="1870819"/>
    <lineage>
        <taxon>Bacteria</taxon>
        <taxon>Bacillati</taxon>
        <taxon>Bacillota</taxon>
        <taxon>Bacilli</taxon>
        <taxon>Bacillales</taxon>
        <taxon>Paenibacillaceae</taxon>
        <taxon>Paenibacillus</taxon>
    </lineage>
</organism>
<feature type="domain" description="Calcineurin-like phosphoesterase" evidence="3">
    <location>
        <begin position="12"/>
        <end position="210"/>
    </location>
</feature>
<evidence type="ECO:0000313" key="5">
    <source>
        <dbReference type="EMBL" id="ANY65083.1"/>
    </source>
</evidence>
<dbReference type="GO" id="GO:0008768">
    <property type="term" value="F:UDP-sugar diphosphatase activity"/>
    <property type="evidence" value="ECO:0007669"/>
    <property type="project" value="TreeGrafter"/>
</dbReference>
<comment type="similarity">
    <text evidence="2">Belongs to the 5'-nucleotidase family.</text>
</comment>
<dbReference type="GO" id="GO:0030288">
    <property type="term" value="C:outer membrane-bounded periplasmic space"/>
    <property type="evidence" value="ECO:0007669"/>
    <property type="project" value="TreeGrafter"/>
</dbReference>
<dbReference type="Gene3D" id="3.60.21.10">
    <property type="match status" value="1"/>
</dbReference>
<dbReference type="GO" id="GO:0009166">
    <property type="term" value="P:nucleotide catabolic process"/>
    <property type="evidence" value="ECO:0007669"/>
    <property type="project" value="InterPro"/>
</dbReference>
<dbReference type="InterPro" id="IPR029052">
    <property type="entry name" value="Metallo-depent_PP-like"/>
</dbReference>